<dbReference type="CDD" id="cd06850">
    <property type="entry name" value="biotinyl_domain"/>
    <property type="match status" value="1"/>
</dbReference>
<dbReference type="InterPro" id="IPR050709">
    <property type="entry name" value="Biotin_Carboxyl_Carrier/Decarb"/>
</dbReference>
<evidence type="ECO:0000313" key="6">
    <source>
        <dbReference type="Proteomes" id="UP000696294"/>
    </source>
</evidence>
<evidence type="ECO:0000256" key="2">
    <source>
        <dbReference type="ARBA" id="ARBA00023267"/>
    </source>
</evidence>
<keyword evidence="3" id="KW-0443">Lipid metabolism</keyword>
<gene>
    <name evidence="5" type="ORF">HCN51_44145</name>
</gene>
<dbReference type="PANTHER" id="PTHR45266">
    <property type="entry name" value="OXALOACETATE DECARBOXYLASE ALPHA CHAIN"/>
    <property type="match status" value="1"/>
</dbReference>
<proteinExistence type="predicted"/>
<dbReference type="PROSITE" id="PS50968">
    <property type="entry name" value="BIOTINYL_LIPOYL"/>
    <property type="match status" value="1"/>
</dbReference>
<dbReference type="InterPro" id="IPR011053">
    <property type="entry name" value="Single_hybrid_motif"/>
</dbReference>
<comment type="pathway">
    <text evidence="3">Lipid metabolism; fatty acid biosynthesis.</text>
</comment>
<dbReference type="Pfam" id="PF00364">
    <property type="entry name" value="Biotin_lipoyl"/>
    <property type="match status" value="1"/>
</dbReference>
<evidence type="ECO:0000259" key="4">
    <source>
        <dbReference type="PROSITE" id="PS50968"/>
    </source>
</evidence>
<feature type="domain" description="Lipoyl-binding" evidence="4">
    <location>
        <begin position="68"/>
        <end position="144"/>
    </location>
</feature>
<dbReference type="InterPro" id="IPR000089">
    <property type="entry name" value="Biotin_lipoyl"/>
</dbReference>
<dbReference type="EMBL" id="JAATEP010000048">
    <property type="protein sequence ID" value="NJP96350.1"/>
    <property type="molecule type" value="Genomic_DNA"/>
</dbReference>
<comment type="caution">
    <text evidence="5">The sequence shown here is derived from an EMBL/GenBank/DDBJ whole genome shotgun (WGS) entry which is preliminary data.</text>
</comment>
<dbReference type="RefSeq" id="WP_168017952.1">
    <property type="nucleotide sequence ID" value="NZ_JAATEP010000048.1"/>
</dbReference>
<dbReference type="Proteomes" id="UP000696294">
    <property type="component" value="Unassembled WGS sequence"/>
</dbReference>
<protein>
    <recommendedName>
        <fullName evidence="1 3">Biotin carboxyl carrier protein of acetyl-CoA carboxylase</fullName>
    </recommendedName>
</protein>
<dbReference type="PANTHER" id="PTHR45266:SF3">
    <property type="entry name" value="OXALOACETATE DECARBOXYLASE ALPHA CHAIN"/>
    <property type="match status" value="1"/>
</dbReference>
<keyword evidence="2 3" id="KW-0092">Biotin</keyword>
<dbReference type="SUPFAM" id="SSF51230">
    <property type="entry name" value="Single hybrid motif"/>
    <property type="match status" value="1"/>
</dbReference>
<reference evidence="5 6" key="1">
    <citation type="submission" date="2020-03" db="EMBL/GenBank/DDBJ databases">
        <title>WGS of actinomycetes isolated from Thailand.</title>
        <authorList>
            <person name="Thawai C."/>
        </authorList>
    </citation>
    <scope>NUCLEOTIDE SEQUENCE [LARGE SCALE GENOMIC DNA]</scope>
    <source>
        <strain evidence="5 6">FMUSA5-5</strain>
    </source>
</reference>
<evidence type="ECO:0000256" key="3">
    <source>
        <dbReference type="RuleBase" id="RU364072"/>
    </source>
</evidence>
<accession>A0ABX1BIH1</accession>
<dbReference type="InterPro" id="IPR001249">
    <property type="entry name" value="AcCoA_biotinCC"/>
</dbReference>
<organism evidence="5 6">
    <name type="scientific">Nonomuraea composti</name>
    <dbReference type="NCBI Taxonomy" id="2720023"/>
    <lineage>
        <taxon>Bacteria</taxon>
        <taxon>Bacillati</taxon>
        <taxon>Actinomycetota</taxon>
        <taxon>Actinomycetes</taxon>
        <taxon>Streptosporangiales</taxon>
        <taxon>Streptosporangiaceae</taxon>
        <taxon>Nonomuraea</taxon>
    </lineage>
</organism>
<keyword evidence="6" id="KW-1185">Reference proteome</keyword>
<keyword evidence="3" id="KW-0276">Fatty acid metabolism</keyword>
<sequence length="149" mass="15546">MAELHDTVEAAARLLDLMRGTDVRRLRLAVDDVRIDVERDDGTPPIAQVTGAQVTGADVAGGAEAVGTGAVVAPLMGVFYQRPAPDQPPFVEVGQHVHAGEQVAIVEAMKSMNPVVADRDGVVARICVADGEVVEFEQPLLELAPAGSG</sequence>
<dbReference type="Gene3D" id="2.40.50.100">
    <property type="match status" value="1"/>
</dbReference>
<keyword evidence="3" id="KW-0444">Lipid biosynthesis</keyword>
<evidence type="ECO:0000313" key="5">
    <source>
        <dbReference type="EMBL" id="NJP96350.1"/>
    </source>
</evidence>
<evidence type="ECO:0000256" key="1">
    <source>
        <dbReference type="ARBA" id="ARBA00017562"/>
    </source>
</evidence>
<dbReference type="PRINTS" id="PR01071">
    <property type="entry name" value="ACOABIOTINCC"/>
</dbReference>
<name>A0ABX1BIH1_9ACTN</name>
<comment type="function">
    <text evidence="3">This protein is a component of the acetyl coenzyme A carboxylase complex; first, biotin carboxylase catalyzes the carboxylation of the carrier protein and then the transcarboxylase transfers the carboxyl group to form malonyl-CoA.</text>
</comment>
<keyword evidence="3" id="KW-0275">Fatty acid biosynthesis</keyword>